<keyword evidence="2" id="KW-0238">DNA-binding</keyword>
<keyword evidence="1" id="KW-0132">Cell division</keyword>
<feature type="domain" description="WhiA LAGLIDADG-like" evidence="5">
    <location>
        <begin position="90"/>
        <end position="179"/>
    </location>
</feature>
<evidence type="ECO:0000256" key="2">
    <source>
        <dbReference type="ARBA" id="ARBA00023125"/>
    </source>
</evidence>
<dbReference type="Pfam" id="PF14527">
    <property type="entry name" value="LAGLIDADG_WhiA"/>
    <property type="match status" value="1"/>
</dbReference>
<dbReference type="KEGG" id="mmau:NCTC10168_00076"/>
<dbReference type="EMBL" id="LR215037">
    <property type="protein sequence ID" value="VEU75166.1"/>
    <property type="molecule type" value="Genomic_DNA"/>
</dbReference>
<dbReference type="GO" id="GO:0043937">
    <property type="term" value="P:regulation of sporulation"/>
    <property type="evidence" value="ECO:0007669"/>
    <property type="project" value="InterPro"/>
</dbReference>
<reference evidence="6 7" key="1">
    <citation type="submission" date="2019-01" db="EMBL/GenBank/DDBJ databases">
        <authorList>
            <consortium name="Pathogen Informatics"/>
        </authorList>
    </citation>
    <scope>NUCLEOTIDE SEQUENCE [LARGE SCALE GENOMIC DNA]</scope>
    <source>
        <strain evidence="6 7">NCTC10168</strain>
    </source>
</reference>
<dbReference type="InterPro" id="IPR023054">
    <property type="entry name" value="Sporulation_regulator_WhiA_C"/>
</dbReference>
<dbReference type="GO" id="GO:0051301">
    <property type="term" value="P:cell division"/>
    <property type="evidence" value="ECO:0007669"/>
    <property type="project" value="UniProtKB-KW"/>
</dbReference>
<keyword evidence="3" id="KW-0131">Cell cycle</keyword>
<dbReference type="InterPro" id="IPR027434">
    <property type="entry name" value="Homing_endonucl"/>
</dbReference>
<dbReference type="Proteomes" id="UP000290243">
    <property type="component" value="Chromosome"/>
</dbReference>
<evidence type="ECO:0000313" key="7">
    <source>
        <dbReference type="Proteomes" id="UP000290243"/>
    </source>
</evidence>
<evidence type="ECO:0000313" key="6">
    <source>
        <dbReference type="EMBL" id="VEU75166.1"/>
    </source>
</evidence>
<gene>
    <name evidence="6" type="ORF">NCTC10168_00076</name>
</gene>
<dbReference type="SUPFAM" id="SSF55608">
    <property type="entry name" value="Homing endonucleases"/>
    <property type="match status" value="1"/>
</dbReference>
<evidence type="ECO:0000256" key="3">
    <source>
        <dbReference type="ARBA" id="ARBA00023306"/>
    </source>
</evidence>
<name>A0A449B3K6_9BACT</name>
<evidence type="ECO:0000259" key="5">
    <source>
        <dbReference type="Pfam" id="PF14527"/>
    </source>
</evidence>
<accession>A0A449B3K6</accession>
<dbReference type="NCBIfam" id="TIGR00647">
    <property type="entry name" value="DNA_bind_WhiA"/>
    <property type="match status" value="1"/>
</dbReference>
<dbReference type="OrthoDB" id="401278at2"/>
<dbReference type="Gene3D" id="3.10.28.10">
    <property type="entry name" value="Homing endonucleases"/>
    <property type="match status" value="1"/>
</dbReference>
<dbReference type="GO" id="GO:0003677">
    <property type="term" value="F:DNA binding"/>
    <property type="evidence" value="ECO:0007669"/>
    <property type="project" value="UniProtKB-KW"/>
</dbReference>
<dbReference type="PANTHER" id="PTHR37307">
    <property type="entry name" value="CELL DIVISION PROTEIN WHIA-RELATED"/>
    <property type="match status" value="1"/>
</dbReference>
<evidence type="ECO:0000259" key="4">
    <source>
        <dbReference type="Pfam" id="PF02650"/>
    </source>
</evidence>
<protein>
    <submittedName>
        <fullName evidence="6">Uncharacterized protein conserved in bacteria</fullName>
    </submittedName>
</protein>
<dbReference type="InterPro" id="IPR003802">
    <property type="entry name" value="Sporulation_regulator_WhiA"/>
</dbReference>
<dbReference type="AlphaFoldDB" id="A0A449B3K6"/>
<dbReference type="InterPro" id="IPR039518">
    <property type="entry name" value="WhiA_LAGLIDADG_dom"/>
</dbReference>
<proteinExistence type="predicted"/>
<dbReference type="PANTHER" id="PTHR37307:SF1">
    <property type="entry name" value="CELL DIVISION PROTEIN WHIA-RELATED"/>
    <property type="match status" value="1"/>
</dbReference>
<dbReference type="Pfam" id="PF02650">
    <property type="entry name" value="HTH_WhiA"/>
    <property type="match status" value="1"/>
</dbReference>
<keyword evidence="7" id="KW-1185">Reference proteome</keyword>
<sequence length="272" mass="32131">MSFTKEIKNEILNKNFSSKDSYSFLRGYIYSKAIILNNFIKLQINDIYTKNTIIKLLKKNLISFLESGSTIKINRLDFDMVEDFSNPSLFFQGVFVGGGTISDLNKSSYHLQLSSNYEAYVDLMIKKLNDYDFNFSKIKHRNKFLIYIKKHEKISEFLNAIMAINSYFTFVDKQINRDYENNLNRINNIDVSNIKKFVSANIRHVNNIKKMYESKLENIFNINQLNFYNLLLEHQDESLSTLVQIYNEKYDKNITKSGVYHWLEKLNNKVSK</sequence>
<feature type="domain" description="Sporulation regulator WhiA C-terminal" evidence="4">
    <location>
        <begin position="184"/>
        <end position="268"/>
    </location>
</feature>
<evidence type="ECO:0000256" key="1">
    <source>
        <dbReference type="ARBA" id="ARBA00022618"/>
    </source>
</evidence>
<organism evidence="6 7">
    <name type="scientific">Mycoplasmopsis maculosa</name>
    <dbReference type="NCBI Taxonomy" id="114885"/>
    <lineage>
        <taxon>Bacteria</taxon>
        <taxon>Bacillati</taxon>
        <taxon>Mycoplasmatota</taxon>
        <taxon>Mycoplasmoidales</taxon>
        <taxon>Metamycoplasmataceae</taxon>
        <taxon>Mycoplasmopsis</taxon>
    </lineage>
</organism>
<dbReference type="RefSeq" id="WP_129646041.1">
    <property type="nucleotide sequence ID" value="NZ_LR215037.1"/>
</dbReference>